<evidence type="ECO:0008006" key="4">
    <source>
        <dbReference type="Google" id="ProtNLM"/>
    </source>
</evidence>
<evidence type="ECO:0000256" key="1">
    <source>
        <dbReference type="SAM" id="MobiDB-lite"/>
    </source>
</evidence>
<organism evidence="2 3">
    <name type="scientific">Dactylonectria estremocensis</name>
    <dbReference type="NCBI Taxonomy" id="1079267"/>
    <lineage>
        <taxon>Eukaryota</taxon>
        <taxon>Fungi</taxon>
        <taxon>Dikarya</taxon>
        <taxon>Ascomycota</taxon>
        <taxon>Pezizomycotina</taxon>
        <taxon>Sordariomycetes</taxon>
        <taxon>Hypocreomycetidae</taxon>
        <taxon>Hypocreales</taxon>
        <taxon>Nectriaceae</taxon>
        <taxon>Dactylonectria</taxon>
    </lineage>
</organism>
<feature type="region of interest" description="Disordered" evidence="1">
    <location>
        <begin position="146"/>
        <end position="183"/>
    </location>
</feature>
<feature type="region of interest" description="Disordered" evidence="1">
    <location>
        <begin position="1"/>
        <end position="78"/>
    </location>
</feature>
<dbReference type="Proteomes" id="UP000717696">
    <property type="component" value="Unassembled WGS sequence"/>
</dbReference>
<gene>
    <name evidence="2" type="ORF">B0J13DRAFT_534945</name>
</gene>
<sequence length="212" mass="23147">MSSASLDPVGSVDTTNSTTAKAPQGEGGLRTPSPTPGPSLGRVEANNSRKDAENQTSTTSRNPQDEAANNGNTPNEKVNKEINRILKCKSYVELLRVPPNATEKRVILAWRELGCLIHPKYANHENATAAYERFLELKTAARGMGLDETDQDDVDSWDGESEFDPPTARGEDSRMDEDDNPIPPERVVKLYEEATPSLHVLAGNPHDLAARE</sequence>
<feature type="compositionally biased region" description="Polar residues" evidence="1">
    <location>
        <begin position="54"/>
        <end position="76"/>
    </location>
</feature>
<dbReference type="Gene3D" id="1.10.287.110">
    <property type="entry name" value="DnaJ domain"/>
    <property type="match status" value="1"/>
</dbReference>
<dbReference type="EMBL" id="JAGMUU010000109">
    <property type="protein sequence ID" value="KAH7108594.1"/>
    <property type="molecule type" value="Genomic_DNA"/>
</dbReference>
<feature type="compositionally biased region" description="Polar residues" evidence="1">
    <location>
        <begin position="12"/>
        <end position="21"/>
    </location>
</feature>
<proteinExistence type="predicted"/>
<dbReference type="OrthoDB" id="5042209at2759"/>
<reference evidence="2" key="1">
    <citation type="journal article" date="2021" name="Nat. Commun.">
        <title>Genetic determinants of endophytism in the Arabidopsis root mycobiome.</title>
        <authorList>
            <person name="Mesny F."/>
            <person name="Miyauchi S."/>
            <person name="Thiergart T."/>
            <person name="Pickel B."/>
            <person name="Atanasova L."/>
            <person name="Karlsson M."/>
            <person name="Huettel B."/>
            <person name="Barry K.W."/>
            <person name="Haridas S."/>
            <person name="Chen C."/>
            <person name="Bauer D."/>
            <person name="Andreopoulos W."/>
            <person name="Pangilinan J."/>
            <person name="LaButti K."/>
            <person name="Riley R."/>
            <person name="Lipzen A."/>
            <person name="Clum A."/>
            <person name="Drula E."/>
            <person name="Henrissat B."/>
            <person name="Kohler A."/>
            <person name="Grigoriev I.V."/>
            <person name="Martin F.M."/>
            <person name="Hacquard S."/>
        </authorList>
    </citation>
    <scope>NUCLEOTIDE SEQUENCE</scope>
    <source>
        <strain evidence="2">MPI-CAGE-AT-0021</strain>
    </source>
</reference>
<dbReference type="InterPro" id="IPR036869">
    <property type="entry name" value="J_dom_sf"/>
</dbReference>
<evidence type="ECO:0000313" key="2">
    <source>
        <dbReference type="EMBL" id="KAH7108594.1"/>
    </source>
</evidence>
<dbReference type="AlphaFoldDB" id="A0A9P9CX36"/>
<feature type="compositionally biased region" description="Acidic residues" evidence="1">
    <location>
        <begin position="147"/>
        <end position="163"/>
    </location>
</feature>
<keyword evidence="3" id="KW-1185">Reference proteome</keyword>
<name>A0A9P9CX36_9HYPO</name>
<evidence type="ECO:0000313" key="3">
    <source>
        <dbReference type="Proteomes" id="UP000717696"/>
    </source>
</evidence>
<dbReference type="SUPFAM" id="SSF46565">
    <property type="entry name" value="Chaperone J-domain"/>
    <property type="match status" value="1"/>
</dbReference>
<feature type="non-terminal residue" evidence="2">
    <location>
        <position position="212"/>
    </location>
</feature>
<protein>
    <recommendedName>
        <fullName evidence="4">J domain-containing protein</fullName>
    </recommendedName>
</protein>
<accession>A0A9P9CX36</accession>
<comment type="caution">
    <text evidence="2">The sequence shown here is derived from an EMBL/GenBank/DDBJ whole genome shotgun (WGS) entry which is preliminary data.</text>
</comment>